<name>A0A1W1V9D9_9DEIO</name>
<dbReference type="RefSeq" id="WP_245808334.1">
    <property type="nucleotide sequence ID" value="NZ_FWWU01000009.1"/>
</dbReference>
<dbReference type="InterPro" id="IPR015797">
    <property type="entry name" value="NUDIX_hydrolase-like_dom_sf"/>
</dbReference>
<dbReference type="InterPro" id="IPR020084">
    <property type="entry name" value="NUDIX_hydrolase_CS"/>
</dbReference>
<keyword evidence="5" id="KW-1185">Reference proteome</keyword>
<dbReference type="AlphaFoldDB" id="A0A1W1V9D9"/>
<evidence type="ECO:0000256" key="2">
    <source>
        <dbReference type="SAM" id="MobiDB-lite"/>
    </source>
</evidence>
<dbReference type="EMBL" id="FWWU01000009">
    <property type="protein sequence ID" value="SMB89982.1"/>
    <property type="molecule type" value="Genomic_DNA"/>
</dbReference>
<gene>
    <name evidence="4" type="ORF">SAMN00790413_00611</name>
</gene>
<organism evidence="4 5">
    <name type="scientific">Deinococcus hopiensis KR-140</name>
    <dbReference type="NCBI Taxonomy" id="695939"/>
    <lineage>
        <taxon>Bacteria</taxon>
        <taxon>Thermotogati</taxon>
        <taxon>Deinococcota</taxon>
        <taxon>Deinococci</taxon>
        <taxon>Deinococcales</taxon>
        <taxon>Deinococcaceae</taxon>
        <taxon>Deinococcus</taxon>
    </lineage>
</organism>
<sequence>MVTFHTTQEEARADAHERQLREKVLCFVVRRAQDRVELLVFGHSPNEAAGVQVVAGGVEAGETPAQAAVRELQEESGLTLEHPQYLASYLWKAQLPHRFTRQVCHAYTFAAPKNLSTTWDTLAGGQYLFRFRWADLHTFRAGLGDGRGPARTAAAPSGRPTGESA</sequence>
<evidence type="ECO:0000313" key="5">
    <source>
        <dbReference type="Proteomes" id="UP000192582"/>
    </source>
</evidence>
<proteinExistence type="predicted"/>
<dbReference type="Proteomes" id="UP000192582">
    <property type="component" value="Unassembled WGS sequence"/>
</dbReference>
<keyword evidence="1 4" id="KW-0378">Hydrolase</keyword>
<feature type="region of interest" description="Disordered" evidence="2">
    <location>
        <begin position="145"/>
        <end position="165"/>
    </location>
</feature>
<dbReference type="STRING" id="695939.SAMN00790413_00611"/>
<accession>A0A1W1V9D9</accession>
<dbReference type="GO" id="GO:0016787">
    <property type="term" value="F:hydrolase activity"/>
    <property type="evidence" value="ECO:0007669"/>
    <property type="project" value="UniProtKB-KW"/>
</dbReference>
<dbReference type="PROSITE" id="PS51462">
    <property type="entry name" value="NUDIX"/>
    <property type="match status" value="1"/>
</dbReference>
<dbReference type="Gene3D" id="3.90.79.10">
    <property type="entry name" value="Nucleoside Triphosphate Pyrophosphohydrolase"/>
    <property type="match status" value="1"/>
</dbReference>
<dbReference type="InterPro" id="IPR000086">
    <property type="entry name" value="NUDIX_hydrolase_dom"/>
</dbReference>
<evidence type="ECO:0000313" key="4">
    <source>
        <dbReference type="EMBL" id="SMB89982.1"/>
    </source>
</evidence>
<protein>
    <submittedName>
        <fullName evidence="4">NTP pyrophosphohydrolases containing a Zn-finger, probably nucleic-acid-binding</fullName>
    </submittedName>
</protein>
<evidence type="ECO:0000259" key="3">
    <source>
        <dbReference type="PROSITE" id="PS51462"/>
    </source>
</evidence>
<dbReference type="Pfam" id="PF00293">
    <property type="entry name" value="NUDIX"/>
    <property type="match status" value="1"/>
</dbReference>
<evidence type="ECO:0000256" key="1">
    <source>
        <dbReference type="ARBA" id="ARBA00022801"/>
    </source>
</evidence>
<feature type="domain" description="Nudix hydrolase" evidence="3">
    <location>
        <begin position="19"/>
        <end position="156"/>
    </location>
</feature>
<dbReference type="PROSITE" id="PS00893">
    <property type="entry name" value="NUDIX_BOX"/>
    <property type="match status" value="1"/>
</dbReference>
<reference evidence="4 5" key="1">
    <citation type="submission" date="2017-04" db="EMBL/GenBank/DDBJ databases">
        <authorList>
            <person name="Afonso C.L."/>
            <person name="Miller P.J."/>
            <person name="Scott M.A."/>
            <person name="Spackman E."/>
            <person name="Goraichik I."/>
            <person name="Dimitrov K.M."/>
            <person name="Suarez D.L."/>
            <person name="Swayne D.E."/>
        </authorList>
    </citation>
    <scope>NUCLEOTIDE SEQUENCE [LARGE SCALE GENOMIC DNA]</scope>
    <source>
        <strain evidence="4 5">KR-140</strain>
    </source>
</reference>
<dbReference type="SUPFAM" id="SSF55811">
    <property type="entry name" value="Nudix"/>
    <property type="match status" value="1"/>
</dbReference>